<dbReference type="GO" id="GO:0047938">
    <property type="term" value="F:glucose-6-phosphate 1-epimerase activity"/>
    <property type="evidence" value="ECO:0007669"/>
    <property type="project" value="UniProtKB-UniRule"/>
</dbReference>
<organism evidence="8 9">
    <name type="scientific">Candida viswanathii</name>
    <dbReference type="NCBI Taxonomy" id="5486"/>
    <lineage>
        <taxon>Eukaryota</taxon>
        <taxon>Fungi</taxon>
        <taxon>Dikarya</taxon>
        <taxon>Ascomycota</taxon>
        <taxon>Saccharomycotina</taxon>
        <taxon>Pichiomycetes</taxon>
        <taxon>Debaryomycetaceae</taxon>
        <taxon>Candida/Lodderomyces clade</taxon>
        <taxon>Candida</taxon>
    </lineage>
</organism>
<keyword evidence="9" id="KW-1185">Reference proteome</keyword>
<dbReference type="EMBL" id="QLNQ01000021">
    <property type="protein sequence ID" value="RCK64796.1"/>
    <property type="molecule type" value="Genomic_DNA"/>
</dbReference>
<gene>
    <name evidence="8" type="primary">YMR099C</name>
    <name evidence="8" type="ORF">Cantr_00848</name>
</gene>
<dbReference type="PANTHER" id="PTHR11122:SF13">
    <property type="entry name" value="GLUCOSE-6-PHOSPHATE 1-EPIMERASE"/>
    <property type="match status" value="1"/>
</dbReference>
<comment type="function">
    <text evidence="5">Catalyzes the interconversion between the alpha and beta anomers from at least three hexose 6-phosphate sugars (Glc6P, Gal6P, and Man6P).</text>
</comment>
<dbReference type="GO" id="GO:0005737">
    <property type="term" value="C:cytoplasm"/>
    <property type="evidence" value="ECO:0007669"/>
    <property type="project" value="TreeGrafter"/>
</dbReference>
<feature type="binding site" evidence="7">
    <location>
        <position position="82"/>
    </location>
    <ligand>
        <name>substrate</name>
    </ligand>
</feature>
<evidence type="ECO:0000256" key="6">
    <source>
        <dbReference type="PIRSR" id="PIRSR016020-1"/>
    </source>
</evidence>
<keyword evidence="4 5" id="KW-0413">Isomerase</keyword>
<evidence type="ECO:0000256" key="2">
    <source>
        <dbReference type="ARBA" id="ARBA00005866"/>
    </source>
</evidence>
<evidence type="ECO:0000313" key="9">
    <source>
        <dbReference type="Proteomes" id="UP000253472"/>
    </source>
</evidence>
<dbReference type="AlphaFoldDB" id="A0A367YG01"/>
<comment type="catalytic activity">
    <reaction evidence="1">
        <text>alpha-D-glucose 6-phosphate = beta-D-glucose 6-phosphate</text>
        <dbReference type="Rhea" id="RHEA:16249"/>
        <dbReference type="ChEBI" id="CHEBI:58225"/>
        <dbReference type="ChEBI" id="CHEBI:58247"/>
        <dbReference type="EC" id="5.1.3.15"/>
    </reaction>
</comment>
<feature type="active site" evidence="6">
    <location>
        <position position="159"/>
    </location>
</feature>
<name>A0A367YG01_9ASCO</name>
<protein>
    <recommendedName>
        <fullName evidence="3 5">Glucose-6-phosphate 1-epimerase</fullName>
        <ecNumber evidence="3 5">5.1.3.15</ecNumber>
    </recommendedName>
</protein>
<accession>A0A367YG01</accession>
<dbReference type="CDD" id="cd09020">
    <property type="entry name" value="D-hex-6-P-epi_like"/>
    <property type="match status" value="1"/>
</dbReference>
<dbReference type="InterPro" id="IPR008183">
    <property type="entry name" value="Aldose_1/G6P_1-epimerase"/>
</dbReference>
<dbReference type="SUPFAM" id="SSF74650">
    <property type="entry name" value="Galactose mutarotase-like"/>
    <property type="match status" value="1"/>
</dbReference>
<comment type="similarity">
    <text evidence="2 5">Belongs to the glucose-6-phosphate 1-epimerase family.</text>
</comment>
<dbReference type="STRING" id="5486.A0A367YG01"/>
<evidence type="ECO:0000256" key="7">
    <source>
        <dbReference type="PIRSR" id="PIRSR016020-2"/>
    </source>
</evidence>
<evidence type="ECO:0000256" key="3">
    <source>
        <dbReference type="ARBA" id="ARBA00012083"/>
    </source>
</evidence>
<evidence type="ECO:0000256" key="4">
    <source>
        <dbReference type="ARBA" id="ARBA00023235"/>
    </source>
</evidence>
<dbReference type="InterPro" id="IPR025532">
    <property type="entry name" value="G6P_1-epimerase"/>
</dbReference>
<evidence type="ECO:0000313" key="8">
    <source>
        <dbReference type="EMBL" id="RCK64796.1"/>
    </source>
</evidence>
<dbReference type="InterPro" id="IPR011013">
    <property type="entry name" value="Gal_mutarotase_sf_dom"/>
</dbReference>
<dbReference type="GO" id="GO:0005975">
    <property type="term" value="P:carbohydrate metabolic process"/>
    <property type="evidence" value="ECO:0007669"/>
    <property type="project" value="InterPro"/>
</dbReference>
<dbReference type="Proteomes" id="UP000253472">
    <property type="component" value="Unassembled WGS sequence"/>
</dbReference>
<reference evidence="8 9" key="1">
    <citation type="submission" date="2018-06" db="EMBL/GenBank/DDBJ databases">
        <title>Whole genome sequencing of Candida tropicalis (genome annotated by CSBL at Korea University).</title>
        <authorList>
            <person name="Ahn J."/>
        </authorList>
    </citation>
    <scope>NUCLEOTIDE SEQUENCE [LARGE SCALE GENOMIC DNA]</scope>
    <source>
        <strain evidence="8 9">ATCC 20962</strain>
    </source>
</reference>
<comment type="caution">
    <text evidence="8">The sequence shown here is derived from an EMBL/GenBank/DDBJ whole genome shotgun (WGS) entry which is preliminary data.</text>
</comment>
<dbReference type="GO" id="GO:0030246">
    <property type="term" value="F:carbohydrate binding"/>
    <property type="evidence" value="ECO:0007669"/>
    <property type="project" value="UniProtKB-UniRule"/>
</dbReference>
<dbReference type="Gene3D" id="2.70.98.10">
    <property type="match status" value="1"/>
</dbReference>
<proteinExistence type="inferred from homology"/>
<feature type="active site" evidence="6">
    <location>
        <position position="264"/>
    </location>
</feature>
<dbReference type="InterPro" id="IPR014718">
    <property type="entry name" value="GH-type_carb-bd"/>
</dbReference>
<dbReference type="Pfam" id="PF01263">
    <property type="entry name" value="Aldose_epim"/>
    <property type="match status" value="1"/>
</dbReference>
<dbReference type="PIRSF" id="PIRSF016020">
    <property type="entry name" value="PHexose_mutarotase"/>
    <property type="match status" value="1"/>
</dbReference>
<feature type="binding site" evidence="7">
    <location>
        <position position="87"/>
    </location>
    <ligand>
        <name>substrate</name>
    </ligand>
</feature>
<dbReference type="PANTHER" id="PTHR11122">
    <property type="entry name" value="APOSPORY-ASSOCIATED PROTEIN C-RELATED"/>
    <property type="match status" value="1"/>
</dbReference>
<evidence type="ECO:0000256" key="5">
    <source>
        <dbReference type="PIRNR" id="PIRNR016020"/>
    </source>
</evidence>
<sequence>MPVEELEDRVVITDPSDSSNSVTILKFGANVISWKNNNVEKLWLSDAAKLDGSKAVRGGIPLVFPVFGKQKNEAHPTFKLPQHGFARNSTWEFLGQTTENPVTVQFGLGPENVDPETVKLWNYDFTLVLSLTLAKDKLTTAIEVENTGKEAFDFNWLFHTYYRIDDITDSLVNNLAEQTCFDQLVGESYIEKAPVISFHEEFDRIYSNVSTGKTLQIIDKGKVLYNVDRKNLPDAVVWNPWTKKAEGMSDFEPKSGFHKMLCVEPGHVASMVTLPPGDKWSGAQEITVGGEIKVQAKIY</sequence>
<dbReference type="OrthoDB" id="1659429at2759"/>
<dbReference type="EC" id="5.1.3.15" evidence="3 5"/>
<evidence type="ECO:0000256" key="1">
    <source>
        <dbReference type="ARBA" id="ARBA00001096"/>
    </source>
</evidence>
<feature type="binding site" evidence="7">
    <location>
        <position position="57"/>
    </location>
    <ligand>
        <name>substrate</name>
    </ligand>
</feature>